<dbReference type="Gene3D" id="1.10.10.60">
    <property type="entry name" value="Homeodomain-like"/>
    <property type="match status" value="1"/>
</dbReference>
<dbReference type="KEGG" id="pdq:CL55_00004130"/>
<evidence type="ECO:0000256" key="3">
    <source>
        <dbReference type="ARBA" id="ARBA00022679"/>
    </source>
</evidence>
<comment type="similarity">
    <text evidence="1 9">Belongs to the sigma-54 factor family.</text>
</comment>
<evidence type="ECO:0000256" key="9">
    <source>
        <dbReference type="PIRNR" id="PIRNR000774"/>
    </source>
</evidence>
<gene>
    <name evidence="14" type="ORF">CL55_00004130</name>
</gene>
<evidence type="ECO:0000256" key="5">
    <source>
        <dbReference type="ARBA" id="ARBA00023015"/>
    </source>
</evidence>
<evidence type="ECO:0000256" key="4">
    <source>
        <dbReference type="ARBA" id="ARBA00022695"/>
    </source>
</evidence>
<keyword evidence="5 9" id="KW-0805">Transcription regulation</keyword>
<dbReference type="InterPro" id="IPR007046">
    <property type="entry name" value="RNA_pol_sigma_54_core-bd"/>
</dbReference>
<evidence type="ECO:0000256" key="7">
    <source>
        <dbReference type="ARBA" id="ARBA00023125"/>
    </source>
</evidence>
<dbReference type="GO" id="GO:0003677">
    <property type="term" value="F:DNA binding"/>
    <property type="evidence" value="ECO:0007669"/>
    <property type="project" value="UniProtKB-KW"/>
</dbReference>
<keyword evidence="15" id="KW-1185">Reference proteome</keyword>
<dbReference type="Pfam" id="PF00309">
    <property type="entry name" value="Sigma54_AID"/>
    <property type="match status" value="1"/>
</dbReference>
<dbReference type="PROSITE" id="PS00717">
    <property type="entry name" value="SIGMA54_1"/>
    <property type="match status" value="1"/>
</dbReference>
<comment type="function">
    <text evidence="9">Sigma factors are initiation factors that promote the attachment of RNA polymerase to specific initiation sites and are then released.</text>
</comment>
<evidence type="ECO:0000256" key="6">
    <source>
        <dbReference type="ARBA" id="ARBA00023082"/>
    </source>
</evidence>
<evidence type="ECO:0000259" key="13">
    <source>
        <dbReference type="Pfam" id="PF04963"/>
    </source>
</evidence>
<dbReference type="RefSeq" id="WP_046329660.1">
    <property type="nucleotide sequence ID" value="NZ_CP007501.1"/>
</dbReference>
<feature type="coiled-coil region" evidence="10">
    <location>
        <begin position="16"/>
        <end position="50"/>
    </location>
</feature>
<dbReference type="NCBIfam" id="TIGR02395">
    <property type="entry name" value="rpoN_sigma"/>
    <property type="match status" value="1"/>
</dbReference>
<dbReference type="EMBL" id="CP007501">
    <property type="protein sequence ID" value="AKD24746.1"/>
    <property type="molecule type" value="Genomic_DNA"/>
</dbReference>
<dbReference type="Pfam" id="PF04963">
    <property type="entry name" value="Sigma54_CBD"/>
    <property type="match status" value="1"/>
</dbReference>
<feature type="domain" description="RNA polymerase sigma factor 54 DNA-binding" evidence="12">
    <location>
        <begin position="308"/>
        <end position="464"/>
    </location>
</feature>
<dbReference type="PANTHER" id="PTHR32248:SF4">
    <property type="entry name" value="RNA POLYMERASE SIGMA-54 FACTOR"/>
    <property type="match status" value="1"/>
</dbReference>
<dbReference type="AlphaFoldDB" id="A0A0E3ZIX7"/>
<proteinExistence type="inferred from homology"/>
<protein>
    <recommendedName>
        <fullName evidence="9">RNA polymerase sigma-54 factor</fullName>
    </recommendedName>
</protein>
<feature type="domain" description="RNA polymerase sigma factor 54 core-binding" evidence="13">
    <location>
        <begin position="93"/>
        <end position="292"/>
    </location>
</feature>
<dbReference type="PANTHER" id="PTHR32248">
    <property type="entry name" value="RNA POLYMERASE SIGMA-54 FACTOR"/>
    <property type="match status" value="1"/>
</dbReference>
<dbReference type="GO" id="GO:0006352">
    <property type="term" value="P:DNA-templated transcription initiation"/>
    <property type="evidence" value="ECO:0007669"/>
    <property type="project" value="InterPro"/>
</dbReference>
<dbReference type="InterPro" id="IPR007634">
    <property type="entry name" value="RNA_pol_sigma_54_DNA-bd"/>
</dbReference>
<dbReference type="GO" id="GO:0000428">
    <property type="term" value="C:DNA-directed RNA polymerase complex"/>
    <property type="evidence" value="ECO:0007669"/>
    <property type="project" value="UniProtKB-KW"/>
</dbReference>
<evidence type="ECO:0000256" key="2">
    <source>
        <dbReference type="ARBA" id="ARBA00022478"/>
    </source>
</evidence>
<keyword evidence="6 9" id="KW-0731">Sigma factor</keyword>
<evidence type="ECO:0000256" key="1">
    <source>
        <dbReference type="ARBA" id="ARBA00008798"/>
    </source>
</evidence>
<evidence type="ECO:0000259" key="12">
    <source>
        <dbReference type="Pfam" id="PF04552"/>
    </source>
</evidence>
<accession>A0A0E3ZIX7</accession>
<feature type="region of interest" description="Disordered" evidence="11">
    <location>
        <begin position="60"/>
        <end position="85"/>
    </location>
</feature>
<keyword evidence="7 9" id="KW-0238">DNA-binding</keyword>
<evidence type="ECO:0000313" key="14">
    <source>
        <dbReference type="EMBL" id="AKD24746.1"/>
    </source>
</evidence>
<dbReference type="GO" id="GO:0001216">
    <property type="term" value="F:DNA-binding transcription activator activity"/>
    <property type="evidence" value="ECO:0007669"/>
    <property type="project" value="InterPro"/>
</dbReference>
<feature type="compositionally biased region" description="Polar residues" evidence="11">
    <location>
        <begin position="60"/>
        <end position="79"/>
    </location>
</feature>
<evidence type="ECO:0000256" key="11">
    <source>
        <dbReference type="SAM" id="MobiDB-lite"/>
    </source>
</evidence>
<evidence type="ECO:0000313" key="15">
    <source>
        <dbReference type="Proteomes" id="UP000061135"/>
    </source>
</evidence>
<evidence type="ECO:0000256" key="10">
    <source>
        <dbReference type="SAM" id="Coils"/>
    </source>
</evidence>
<dbReference type="NCBIfam" id="NF009118">
    <property type="entry name" value="PRK12469.1"/>
    <property type="match status" value="1"/>
</dbReference>
<dbReference type="PROSITE" id="PS00718">
    <property type="entry name" value="SIGMA54_2"/>
    <property type="match status" value="1"/>
</dbReference>
<keyword evidence="4 9" id="KW-0548">Nucleotidyltransferase</keyword>
<dbReference type="InterPro" id="IPR038709">
    <property type="entry name" value="RpoN_core-bd_sf"/>
</dbReference>
<reference evidence="14 15" key="1">
    <citation type="submission" date="2014-03" db="EMBL/GenBank/DDBJ databases">
        <title>Genome of Polynucleobacter strain MWH-MoK4.</title>
        <authorList>
            <person name="Hahn M.W."/>
        </authorList>
    </citation>
    <scope>NUCLEOTIDE SEQUENCE [LARGE SCALE GENOMIC DNA]</scope>
    <source>
        <strain evidence="14 15">MWH-MoK4</strain>
    </source>
</reference>
<sequence length="464" mass="52873">MAISLNTRVSQQVTLTPQLQQTIRLLQLSNNELEQELAKAAEDNPLLEFEPNPEIEFNVSQSSERVEQTQNSWTSSNRASQDDDDDWAERYERIAHQQTLLEYVEEQIHLLHISPQERLIITYLAGCLDDRGYLIDDLESIHTEIKNELDSQDSNTFHLLESALKKLQSLDPPGIGGRNLAECLSLQIDRILEKPTPDQSAWELAKYIVNTHLSKVGSKDWLKIKQASSKTEAEVLKAVELIRSLQHNPGAYFDRENDQWILPDVVVKSINKLWIVESNPNARPRISLNGEYAKILKESGQGKADGVLKQKILEASWLIKNIAQREDTILRVANEIVKHQQKFFSMGAIGMKPLVLREIAETLEMHESTISRVTTQKYLSCPLGIFEFKYFFSSQLNSDKGVTISSTAIQELIKRIIQEEPAVKPISDSRIAKLLGDQGYEIARRTVAKYREGMRIPAVHLRKK</sequence>
<evidence type="ECO:0000256" key="8">
    <source>
        <dbReference type="ARBA" id="ARBA00023163"/>
    </source>
</evidence>
<dbReference type="PATRIC" id="fig|576611.7.peg.414"/>
<dbReference type="Proteomes" id="UP000061135">
    <property type="component" value="Chromosome"/>
</dbReference>
<dbReference type="HOGENOM" id="CLU_020569_0_1_4"/>
<dbReference type="Gene3D" id="1.10.10.1330">
    <property type="entry name" value="RNA polymerase sigma-54 factor, core-binding domain"/>
    <property type="match status" value="1"/>
</dbReference>
<keyword evidence="3 9" id="KW-0808">Transferase</keyword>
<organism evidence="14 15">
    <name type="scientific">Polynucleobacter duraquae</name>
    <dbReference type="NCBI Taxonomy" id="1835254"/>
    <lineage>
        <taxon>Bacteria</taxon>
        <taxon>Pseudomonadati</taxon>
        <taxon>Pseudomonadota</taxon>
        <taxon>Betaproteobacteria</taxon>
        <taxon>Burkholderiales</taxon>
        <taxon>Burkholderiaceae</taxon>
        <taxon>Polynucleobacter</taxon>
    </lineage>
</organism>
<dbReference type="GO" id="GO:0016779">
    <property type="term" value="F:nucleotidyltransferase activity"/>
    <property type="evidence" value="ECO:0007669"/>
    <property type="project" value="UniProtKB-KW"/>
</dbReference>
<keyword evidence="10" id="KW-0175">Coiled coil</keyword>
<dbReference type="GO" id="GO:0016987">
    <property type="term" value="F:sigma factor activity"/>
    <property type="evidence" value="ECO:0007669"/>
    <property type="project" value="UniProtKB-KW"/>
</dbReference>
<dbReference type="STRING" id="1835254.CL55_00004130"/>
<dbReference type="PRINTS" id="PR00045">
    <property type="entry name" value="SIGMA54FCT"/>
</dbReference>
<name>A0A0E3ZIX7_9BURK</name>
<keyword evidence="8 9" id="KW-0804">Transcription</keyword>
<dbReference type="PIRSF" id="PIRSF000774">
    <property type="entry name" value="RpoN"/>
    <property type="match status" value="1"/>
</dbReference>
<dbReference type="Pfam" id="PF04552">
    <property type="entry name" value="Sigma54_DBD"/>
    <property type="match status" value="1"/>
</dbReference>
<keyword evidence="2 9" id="KW-0240">DNA-directed RNA polymerase</keyword>
<dbReference type="PROSITE" id="PS50044">
    <property type="entry name" value="SIGMA54_3"/>
    <property type="match status" value="1"/>
</dbReference>
<dbReference type="OrthoDB" id="9814402at2"/>
<dbReference type="InterPro" id="IPR000394">
    <property type="entry name" value="RNA_pol_sigma_54"/>
</dbReference>